<dbReference type="OrthoDB" id="1725934at2759"/>
<feature type="transmembrane region" description="Helical" evidence="2">
    <location>
        <begin position="76"/>
        <end position="98"/>
    </location>
</feature>
<dbReference type="PANTHER" id="PTHR22166">
    <property type="entry name" value="ENDOPLASMIC RETICULUM JUNCTION FORMATION PROTEIN LUNAPARK"/>
    <property type="match status" value="1"/>
</dbReference>
<dbReference type="Proteomes" id="UP000639772">
    <property type="component" value="Unassembled WGS sequence"/>
</dbReference>
<dbReference type="EMBL" id="JADCNM010000004">
    <property type="protein sequence ID" value="KAG0486267.1"/>
    <property type="molecule type" value="Genomic_DNA"/>
</dbReference>
<gene>
    <name evidence="4" type="ORF">HPP92_008362</name>
</gene>
<dbReference type="Pfam" id="PF10058">
    <property type="entry name" value="Zn_ribbon_10"/>
    <property type="match status" value="1"/>
</dbReference>
<evidence type="ECO:0000256" key="2">
    <source>
        <dbReference type="SAM" id="Phobius"/>
    </source>
</evidence>
<keyword evidence="2" id="KW-0812">Transmembrane</keyword>
<proteinExistence type="predicted"/>
<dbReference type="InterPro" id="IPR019273">
    <property type="entry name" value="Lunapark_Znf"/>
</dbReference>
<evidence type="ECO:0000313" key="5">
    <source>
        <dbReference type="Proteomes" id="UP000639772"/>
    </source>
</evidence>
<organism evidence="4 5">
    <name type="scientific">Vanilla planifolia</name>
    <name type="common">Vanilla</name>
    <dbReference type="NCBI Taxonomy" id="51239"/>
    <lineage>
        <taxon>Eukaryota</taxon>
        <taxon>Viridiplantae</taxon>
        <taxon>Streptophyta</taxon>
        <taxon>Embryophyta</taxon>
        <taxon>Tracheophyta</taxon>
        <taxon>Spermatophyta</taxon>
        <taxon>Magnoliopsida</taxon>
        <taxon>Liliopsida</taxon>
        <taxon>Asparagales</taxon>
        <taxon>Orchidaceae</taxon>
        <taxon>Vanilloideae</taxon>
        <taxon>Vanilleae</taxon>
        <taxon>Vanilla</taxon>
    </lineage>
</organism>
<protein>
    <recommendedName>
        <fullName evidence="3">Lunapark zinc ribbon domain-containing protein</fullName>
    </recommendedName>
</protein>
<dbReference type="InterPro" id="IPR040115">
    <property type="entry name" value="Lnp"/>
</dbReference>
<name>A0A835RHV4_VANPL</name>
<feature type="domain" description="Lunapark zinc ribbon" evidence="3">
    <location>
        <begin position="274"/>
        <end position="324"/>
    </location>
</feature>
<keyword evidence="2" id="KW-0472">Membrane</keyword>
<feature type="region of interest" description="Disordered" evidence="1">
    <location>
        <begin position="341"/>
        <end position="373"/>
    </location>
</feature>
<dbReference type="GO" id="GO:0071786">
    <property type="term" value="P:endoplasmic reticulum tubular network organization"/>
    <property type="evidence" value="ECO:0007669"/>
    <property type="project" value="InterPro"/>
</dbReference>
<evidence type="ECO:0000256" key="1">
    <source>
        <dbReference type="SAM" id="MobiDB-lite"/>
    </source>
</evidence>
<sequence length="373" mass="41711">MGMSEGIETPKECVAADEEPAPRKWYQRSGILSRMWRGIFRLRSEDYEKKLQHLSKEEAAVQSRMKMRALSARKRARNLILFSATFEVVAVAFAVIAIRSLDFTGPMKFVRTLPAILLPCLSYVVHLAHRSLTRMLDHMDQKTLEKLRAERKAKIDELKERTNYYTTQQLIQRYDLDPAAKLAAATVLASRLGTESGLKVHMTDNPTTIVEETKSEAIKQANSTAQNRHQKLPMAQLPEISGDVGANQLLNTDVSPTPLVVEHYCGFGTSDQGWITRIAALLVGDNPSHCSALICGNCHRHNGLVRKEEFPYISYYCPHCGALNTSKQKVEQESQKLCSSEGVFTRNGSNGNLETSTGEENFAPSIKELPESD</sequence>
<accession>A0A835RHV4</accession>
<dbReference type="AlphaFoldDB" id="A0A835RHV4"/>
<dbReference type="PANTHER" id="PTHR22166:SF12">
    <property type="entry name" value="ENDOPLASMIC RETICULUM JUNCTION FORMATION PROTEIN LUNAPARK"/>
    <property type="match status" value="1"/>
</dbReference>
<keyword evidence="2" id="KW-1133">Transmembrane helix</keyword>
<evidence type="ECO:0000313" key="4">
    <source>
        <dbReference type="EMBL" id="KAG0486267.1"/>
    </source>
</evidence>
<feature type="compositionally biased region" description="Polar residues" evidence="1">
    <location>
        <begin position="346"/>
        <end position="359"/>
    </location>
</feature>
<evidence type="ECO:0000259" key="3">
    <source>
        <dbReference type="Pfam" id="PF10058"/>
    </source>
</evidence>
<dbReference type="GO" id="GO:0071782">
    <property type="term" value="C:endoplasmic reticulum tubular network"/>
    <property type="evidence" value="ECO:0007669"/>
    <property type="project" value="TreeGrafter"/>
</dbReference>
<comment type="caution">
    <text evidence="4">The sequence shown here is derived from an EMBL/GenBank/DDBJ whole genome shotgun (WGS) entry which is preliminary data.</text>
</comment>
<reference evidence="4 5" key="1">
    <citation type="journal article" date="2020" name="Nat. Food">
        <title>A phased Vanilla planifolia genome enables genetic improvement of flavour and production.</title>
        <authorList>
            <person name="Hasing T."/>
            <person name="Tang H."/>
            <person name="Brym M."/>
            <person name="Khazi F."/>
            <person name="Huang T."/>
            <person name="Chambers A.H."/>
        </authorList>
    </citation>
    <scope>NUCLEOTIDE SEQUENCE [LARGE SCALE GENOMIC DNA]</scope>
    <source>
        <tissue evidence="4">Leaf</tissue>
    </source>
</reference>